<feature type="transmembrane region" description="Helical" evidence="2">
    <location>
        <begin position="295"/>
        <end position="313"/>
    </location>
</feature>
<keyword evidence="3" id="KW-0732">Signal</keyword>
<keyword evidence="2" id="KW-0812">Transmembrane</keyword>
<dbReference type="InterPro" id="IPR058486">
    <property type="entry name" value="DUF8173"/>
</dbReference>
<feature type="region of interest" description="Disordered" evidence="1">
    <location>
        <begin position="119"/>
        <end position="175"/>
    </location>
</feature>
<gene>
    <name evidence="5" type="ORF">BE15_00940</name>
</gene>
<evidence type="ECO:0000256" key="3">
    <source>
        <dbReference type="SAM" id="SignalP"/>
    </source>
</evidence>
<keyword evidence="2" id="KW-1133">Transmembrane helix</keyword>
<feature type="compositionally biased region" description="Pro residues" evidence="1">
    <location>
        <begin position="125"/>
        <end position="147"/>
    </location>
</feature>
<feature type="domain" description="DUF8173" evidence="4">
    <location>
        <begin position="293"/>
        <end position="431"/>
    </location>
</feature>
<evidence type="ECO:0000313" key="6">
    <source>
        <dbReference type="Proteomes" id="UP000075260"/>
    </source>
</evidence>
<accession>A0A150QEK1</accession>
<reference evidence="5 6" key="1">
    <citation type="submission" date="2014-02" db="EMBL/GenBank/DDBJ databases">
        <title>The small core and large imbalanced accessory genome model reveals a collaborative survival strategy of Sorangium cellulosum strains in nature.</title>
        <authorList>
            <person name="Han K."/>
            <person name="Peng R."/>
            <person name="Blom J."/>
            <person name="Li Y.-Z."/>
        </authorList>
    </citation>
    <scope>NUCLEOTIDE SEQUENCE [LARGE SCALE GENOMIC DNA]</scope>
    <source>
        <strain evidence="5 6">So0008-312</strain>
    </source>
</reference>
<dbReference type="Proteomes" id="UP000075260">
    <property type="component" value="Unassembled WGS sequence"/>
</dbReference>
<dbReference type="RefSeq" id="WP_061610687.1">
    <property type="nucleotide sequence ID" value="NZ_JEMA01000770.1"/>
</dbReference>
<evidence type="ECO:0000256" key="2">
    <source>
        <dbReference type="SAM" id="Phobius"/>
    </source>
</evidence>
<feature type="transmembrane region" description="Helical" evidence="2">
    <location>
        <begin position="394"/>
        <end position="413"/>
    </location>
</feature>
<evidence type="ECO:0000313" key="5">
    <source>
        <dbReference type="EMBL" id="KYF66146.1"/>
    </source>
</evidence>
<evidence type="ECO:0000259" key="4">
    <source>
        <dbReference type="Pfam" id="PF26514"/>
    </source>
</evidence>
<feature type="signal peptide" evidence="3">
    <location>
        <begin position="1"/>
        <end position="33"/>
    </location>
</feature>
<feature type="transmembrane region" description="Helical" evidence="2">
    <location>
        <begin position="419"/>
        <end position="438"/>
    </location>
</feature>
<feature type="compositionally biased region" description="Acidic residues" evidence="1">
    <location>
        <begin position="151"/>
        <end position="165"/>
    </location>
</feature>
<organism evidence="5 6">
    <name type="scientific">Sorangium cellulosum</name>
    <name type="common">Polyangium cellulosum</name>
    <dbReference type="NCBI Taxonomy" id="56"/>
    <lineage>
        <taxon>Bacteria</taxon>
        <taxon>Pseudomonadati</taxon>
        <taxon>Myxococcota</taxon>
        <taxon>Polyangia</taxon>
        <taxon>Polyangiales</taxon>
        <taxon>Polyangiaceae</taxon>
        <taxon>Sorangium</taxon>
    </lineage>
</organism>
<feature type="chain" id="PRO_5007566592" description="DUF8173 domain-containing protein" evidence="3">
    <location>
        <begin position="34"/>
        <end position="455"/>
    </location>
</feature>
<name>A0A150QEK1_SORCE</name>
<proteinExistence type="predicted"/>
<feature type="transmembrane region" description="Helical" evidence="2">
    <location>
        <begin position="333"/>
        <end position="354"/>
    </location>
</feature>
<comment type="caution">
    <text evidence="5">The sequence shown here is derived from an EMBL/GenBank/DDBJ whole genome shotgun (WGS) entry which is preliminary data.</text>
</comment>
<dbReference type="EMBL" id="JEMA01000770">
    <property type="protein sequence ID" value="KYF66146.1"/>
    <property type="molecule type" value="Genomic_DNA"/>
</dbReference>
<keyword evidence="2" id="KW-0472">Membrane</keyword>
<dbReference type="Pfam" id="PF26514">
    <property type="entry name" value="DUF8173"/>
    <property type="match status" value="1"/>
</dbReference>
<evidence type="ECO:0000256" key="1">
    <source>
        <dbReference type="SAM" id="MobiDB-lite"/>
    </source>
</evidence>
<protein>
    <recommendedName>
        <fullName evidence="4">DUF8173 domain-containing protein</fullName>
    </recommendedName>
</protein>
<dbReference type="OrthoDB" id="5499851at2"/>
<sequence length="455" mass="46245">MKIISARLFCASRLGAAALGAAIGISVSGAATAEITRKGSWPELEPKVSLEVSGEPRNEALKRVAREAGWSLLLNLPSGDVVELHIQDQPADKVLELLLADGSYVATRDGDLIAIAPAATAPRSAPEPRPAPEPPVSPAVPAPPSPGASPDDAEDEADDEDDDAEEARRTSRGQDRFVTGGSLRIERGEVVHDVSVIGGSLDVWGTVTGDIDVMGGSTHVHEGARVRGDVATVGGPLTVADGARIDGDVDVVGGPFRRGERARIKGDVNNEVSAVGDSGPGAKGASALARRAGNAVTRTALLFAFGAVMLALWPRRMETLKVEIAARPMRSFALGVVGVLGAAALAAALCVTLIGIPFAVIGLLLAVIAVVAGGCAVLETAGAGVFGHRTRNPYVHLAIGCLGLLLVSGIPYVGGAICAAVALIGAGALVATRLAGLIRPKPRGDAATGPYRTAP</sequence>
<feature type="transmembrane region" description="Helical" evidence="2">
    <location>
        <begin position="360"/>
        <end position="382"/>
    </location>
</feature>
<feature type="compositionally biased region" description="Basic and acidic residues" evidence="1">
    <location>
        <begin position="166"/>
        <end position="175"/>
    </location>
</feature>
<dbReference type="AlphaFoldDB" id="A0A150QEK1"/>